<proteinExistence type="predicted"/>
<accession>A0AAN7BR00</accession>
<evidence type="ECO:0000313" key="1">
    <source>
        <dbReference type="EMBL" id="KAK4227827.1"/>
    </source>
</evidence>
<protein>
    <submittedName>
        <fullName evidence="1">Uncharacterized protein</fullName>
    </submittedName>
</protein>
<sequence>MVDLSPVNTLAQGARNPSRFQQFLHRHKTRATVINAILEKLFKPEHMHYQNTKEGKEFICKSDLRNIWNTHREHFDRLFQRNRLKDKQVETLVSDENHLLELLSYLVWIKAPDSCFLTFRDNVFKKKTAPELSDKFEGLPLSVDALTNFGIDRTTATMHRNTQYRFIPVTIDIKKAQNIQSVGNECERLPFIEGDKKATKPRLVAVKTLRDNKDEIKNLKILKESLTKNDHISFHDAIIKHGPSYKIISGQAELGDLDQFLLGDYHRDQAPKVNRETYYDFGEKFPNASGKELTTALLDQCYKLATALKFLHLDIRIPEHVACAHMDLSRAIF</sequence>
<gene>
    <name evidence="1" type="ORF">QBC38DRAFT_526180</name>
</gene>
<comment type="caution">
    <text evidence="1">The sequence shown here is derived from an EMBL/GenBank/DDBJ whole genome shotgun (WGS) entry which is preliminary data.</text>
</comment>
<reference evidence="1" key="2">
    <citation type="submission" date="2023-05" db="EMBL/GenBank/DDBJ databases">
        <authorList>
            <consortium name="Lawrence Berkeley National Laboratory"/>
            <person name="Steindorff A."/>
            <person name="Hensen N."/>
            <person name="Bonometti L."/>
            <person name="Westerberg I."/>
            <person name="Brannstrom I.O."/>
            <person name="Guillou S."/>
            <person name="Cros-Aarteil S."/>
            <person name="Calhoun S."/>
            <person name="Haridas S."/>
            <person name="Kuo A."/>
            <person name="Mondo S."/>
            <person name="Pangilinan J."/>
            <person name="Riley R."/>
            <person name="Labutti K."/>
            <person name="Andreopoulos B."/>
            <person name="Lipzen A."/>
            <person name="Chen C."/>
            <person name="Yanf M."/>
            <person name="Daum C."/>
            <person name="Ng V."/>
            <person name="Clum A."/>
            <person name="Ohm R."/>
            <person name="Martin F."/>
            <person name="Silar P."/>
            <person name="Natvig D."/>
            <person name="Lalanne C."/>
            <person name="Gautier V."/>
            <person name="Ament-Velasquez S.L."/>
            <person name="Kruys A."/>
            <person name="Hutchinson M.I."/>
            <person name="Powell A.J."/>
            <person name="Barry K."/>
            <person name="Miller A.N."/>
            <person name="Grigoriev I.V."/>
            <person name="Debuchy R."/>
            <person name="Gladieux P."/>
            <person name="Thoren M.H."/>
            <person name="Johannesson H."/>
        </authorList>
    </citation>
    <scope>NUCLEOTIDE SEQUENCE</scope>
    <source>
        <strain evidence="1">CBS 990.96</strain>
    </source>
</reference>
<dbReference type="Proteomes" id="UP001301958">
    <property type="component" value="Unassembled WGS sequence"/>
</dbReference>
<organism evidence="1 2">
    <name type="scientific">Podospora fimiseda</name>
    <dbReference type="NCBI Taxonomy" id="252190"/>
    <lineage>
        <taxon>Eukaryota</taxon>
        <taxon>Fungi</taxon>
        <taxon>Dikarya</taxon>
        <taxon>Ascomycota</taxon>
        <taxon>Pezizomycotina</taxon>
        <taxon>Sordariomycetes</taxon>
        <taxon>Sordariomycetidae</taxon>
        <taxon>Sordariales</taxon>
        <taxon>Podosporaceae</taxon>
        <taxon>Podospora</taxon>
    </lineage>
</organism>
<dbReference type="EMBL" id="MU865327">
    <property type="protein sequence ID" value="KAK4227827.1"/>
    <property type="molecule type" value="Genomic_DNA"/>
</dbReference>
<reference evidence="1" key="1">
    <citation type="journal article" date="2023" name="Mol. Phylogenet. Evol.">
        <title>Genome-scale phylogeny and comparative genomics of the fungal order Sordariales.</title>
        <authorList>
            <person name="Hensen N."/>
            <person name="Bonometti L."/>
            <person name="Westerberg I."/>
            <person name="Brannstrom I.O."/>
            <person name="Guillou S."/>
            <person name="Cros-Aarteil S."/>
            <person name="Calhoun S."/>
            <person name="Haridas S."/>
            <person name="Kuo A."/>
            <person name="Mondo S."/>
            <person name="Pangilinan J."/>
            <person name="Riley R."/>
            <person name="LaButti K."/>
            <person name="Andreopoulos B."/>
            <person name="Lipzen A."/>
            <person name="Chen C."/>
            <person name="Yan M."/>
            <person name="Daum C."/>
            <person name="Ng V."/>
            <person name="Clum A."/>
            <person name="Steindorff A."/>
            <person name="Ohm R.A."/>
            <person name="Martin F."/>
            <person name="Silar P."/>
            <person name="Natvig D.O."/>
            <person name="Lalanne C."/>
            <person name="Gautier V."/>
            <person name="Ament-Velasquez S.L."/>
            <person name="Kruys A."/>
            <person name="Hutchinson M.I."/>
            <person name="Powell A.J."/>
            <person name="Barry K."/>
            <person name="Miller A.N."/>
            <person name="Grigoriev I.V."/>
            <person name="Debuchy R."/>
            <person name="Gladieux P."/>
            <person name="Hiltunen Thoren M."/>
            <person name="Johannesson H."/>
        </authorList>
    </citation>
    <scope>NUCLEOTIDE SEQUENCE</scope>
    <source>
        <strain evidence="1">CBS 990.96</strain>
    </source>
</reference>
<keyword evidence="2" id="KW-1185">Reference proteome</keyword>
<name>A0AAN7BR00_9PEZI</name>
<dbReference type="AlphaFoldDB" id="A0AAN7BR00"/>
<evidence type="ECO:0000313" key="2">
    <source>
        <dbReference type="Proteomes" id="UP001301958"/>
    </source>
</evidence>